<dbReference type="Proteomes" id="UP000076871">
    <property type="component" value="Unassembled WGS sequence"/>
</dbReference>
<dbReference type="OrthoDB" id="3160134at2759"/>
<gene>
    <name evidence="2" type="ORF">LAESUDRAFT_757943</name>
</gene>
<dbReference type="EMBL" id="KV427616">
    <property type="protein sequence ID" value="KZT08264.1"/>
    <property type="molecule type" value="Genomic_DNA"/>
</dbReference>
<protein>
    <submittedName>
        <fullName evidence="2">Uncharacterized protein</fullName>
    </submittedName>
</protein>
<evidence type="ECO:0000313" key="3">
    <source>
        <dbReference type="Proteomes" id="UP000076871"/>
    </source>
</evidence>
<organism evidence="2 3">
    <name type="scientific">Laetiporus sulphureus 93-53</name>
    <dbReference type="NCBI Taxonomy" id="1314785"/>
    <lineage>
        <taxon>Eukaryota</taxon>
        <taxon>Fungi</taxon>
        <taxon>Dikarya</taxon>
        <taxon>Basidiomycota</taxon>
        <taxon>Agaricomycotina</taxon>
        <taxon>Agaricomycetes</taxon>
        <taxon>Polyporales</taxon>
        <taxon>Laetiporus</taxon>
    </lineage>
</organism>
<feature type="region of interest" description="Disordered" evidence="1">
    <location>
        <begin position="46"/>
        <end position="83"/>
    </location>
</feature>
<dbReference type="Pfam" id="PF20414">
    <property type="entry name" value="DUF6698"/>
    <property type="match status" value="1"/>
</dbReference>
<dbReference type="RefSeq" id="XP_040766004.1">
    <property type="nucleotide sequence ID" value="XM_040912381.1"/>
</dbReference>
<dbReference type="GeneID" id="63829409"/>
<name>A0A165F2Y1_9APHY</name>
<dbReference type="STRING" id="1314785.A0A165F2Y1"/>
<evidence type="ECO:0000313" key="2">
    <source>
        <dbReference type="EMBL" id="KZT08264.1"/>
    </source>
</evidence>
<evidence type="ECO:0000256" key="1">
    <source>
        <dbReference type="SAM" id="MobiDB-lite"/>
    </source>
</evidence>
<dbReference type="InParanoid" id="A0A165F2Y1"/>
<feature type="region of interest" description="Disordered" evidence="1">
    <location>
        <begin position="385"/>
        <end position="416"/>
    </location>
</feature>
<dbReference type="InterPro" id="IPR046521">
    <property type="entry name" value="DUF6698"/>
</dbReference>
<accession>A0A165F2Y1</accession>
<reference evidence="2 3" key="1">
    <citation type="journal article" date="2016" name="Mol. Biol. Evol.">
        <title>Comparative Genomics of Early-Diverging Mushroom-Forming Fungi Provides Insights into the Origins of Lignocellulose Decay Capabilities.</title>
        <authorList>
            <person name="Nagy L.G."/>
            <person name="Riley R."/>
            <person name="Tritt A."/>
            <person name="Adam C."/>
            <person name="Daum C."/>
            <person name="Floudas D."/>
            <person name="Sun H."/>
            <person name="Yadav J.S."/>
            <person name="Pangilinan J."/>
            <person name="Larsson K.H."/>
            <person name="Matsuura K."/>
            <person name="Barry K."/>
            <person name="Labutti K."/>
            <person name="Kuo R."/>
            <person name="Ohm R.A."/>
            <person name="Bhattacharya S.S."/>
            <person name="Shirouzu T."/>
            <person name="Yoshinaga Y."/>
            <person name="Martin F.M."/>
            <person name="Grigoriev I.V."/>
            <person name="Hibbett D.S."/>
        </authorList>
    </citation>
    <scope>NUCLEOTIDE SEQUENCE [LARGE SCALE GENOMIC DNA]</scope>
    <source>
        <strain evidence="2 3">93-53</strain>
    </source>
</reference>
<dbReference type="AlphaFoldDB" id="A0A165F2Y1"/>
<keyword evidence="3" id="KW-1185">Reference proteome</keyword>
<feature type="compositionally biased region" description="Acidic residues" evidence="1">
    <location>
        <begin position="62"/>
        <end position="78"/>
    </location>
</feature>
<sequence>MPQLHDDRLPLKKARAIIYSDEEEDIRRDCTRPQMSTRLVEHLFDDDVPCRSRSHSTGQDNQQDEDDQQEDEEQEDDGIEPRHFEKLIREMRYSKADNDDESASKLIEHYSTLLRIIPGLAKLVPHFENEPEDLVHFTTFLSHKARSARMDDLSNVKKNILRFVPTIRNIPYIDSEHPKEARGFHHFATAHLLCPRRMRKHFDEEPEKFCKDVLEGQIFIASTDLPSMVYPENGYNPCAVDENALKSDLLASCFRALFTGPRSGKLPRNKVPGEHKKGGGRNPITYNYRMKECNEYNIAYLVTLARFAANSQFEWTEADGDFCSEEFFNFILALFEDPEWHEKTLAWYNAEVFGKGPRASSEDSAQLYVGPSSLGLLAQQRAARRAMTQVATPPLSSEDGRSEIEEPVDASTSLRA</sequence>
<proteinExistence type="predicted"/>